<dbReference type="InterPro" id="IPR013128">
    <property type="entry name" value="Peptidase_C1A"/>
</dbReference>
<evidence type="ECO:0000256" key="2">
    <source>
        <dbReference type="ARBA" id="ARBA00023145"/>
    </source>
</evidence>
<dbReference type="SMART" id="SM00645">
    <property type="entry name" value="Pept_C1"/>
    <property type="match status" value="1"/>
</dbReference>
<dbReference type="InterPro" id="IPR025660">
    <property type="entry name" value="Pept_his_AS"/>
</dbReference>
<organism evidence="5 6">
    <name type="scientific">Phytophthora nicotianae P1976</name>
    <dbReference type="NCBI Taxonomy" id="1317066"/>
    <lineage>
        <taxon>Eukaryota</taxon>
        <taxon>Sar</taxon>
        <taxon>Stramenopiles</taxon>
        <taxon>Oomycota</taxon>
        <taxon>Peronosporomycetes</taxon>
        <taxon>Peronosporales</taxon>
        <taxon>Peronosporaceae</taxon>
        <taxon>Phytophthora</taxon>
    </lineage>
</organism>
<dbReference type="PROSITE" id="PS00139">
    <property type="entry name" value="THIOL_PROTEASE_CYS"/>
    <property type="match status" value="1"/>
</dbReference>
<name>A0A081AC52_PHYNI</name>
<dbReference type="OrthoDB" id="10253408at2759"/>
<dbReference type="PROSITE" id="PS00639">
    <property type="entry name" value="THIOL_PROTEASE_HIS"/>
    <property type="match status" value="1"/>
</dbReference>
<dbReference type="InterPro" id="IPR039417">
    <property type="entry name" value="Peptidase_C1A_papain-like"/>
</dbReference>
<dbReference type="AlphaFoldDB" id="A0A081AC52"/>
<dbReference type="GO" id="GO:0006508">
    <property type="term" value="P:proteolysis"/>
    <property type="evidence" value="ECO:0007669"/>
    <property type="project" value="InterPro"/>
</dbReference>
<dbReference type="Gene3D" id="3.90.70.10">
    <property type="entry name" value="Cysteine proteinases"/>
    <property type="match status" value="1"/>
</dbReference>
<protein>
    <recommendedName>
        <fullName evidence="4">Peptidase C1A papain C-terminal domain-containing protein</fullName>
    </recommendedName>
</protein>
<keyword evidence="3" id="KW-0732">Signal</keyword>
<feature type="signal peptide" evidence="3">
    <location>
        <begin position="1"/>
        <end position="17"/>
    </location>
</feature>
<dbReference type="InterPro" id="IPR000668">
    <property type="entry name" value="Peptidase_C1A_C"/>
</dbReference>
<comment type="similarity">
    <text evidence="1">Belongs to the peptidase C1 family.</text>
</comment>
<dbReference type="CDD" id="cd02248">
    <property type="entry name" value="Peptidase_C1A"/>
    <property type="match status" value="1"/>
</dbReference>
<gene>
    <name evidence="5" type="ORF">F444_08147</name>
</gene>
<comment type="caution">
    <text evidence="5">The sequence shown here is derived from an EMBL/GenBank/DDBJ whole genome shotgun (WGS) entry which is preliminary data.</text>
</comment>
<accession>A0A081AC52</accession>
<feature type="chain" id="PRO_5018790090" description="Peptidase C1A papain C-terminal domain-containing protein" evidence="3">
    <location>
        <begin position="18"/>
        <end position="358"/>
    </location>
</feature>
<dbReference type="EMBL" id="ANJA01001536">
    <property type="protein sequence ID" value="ETO76463.1"/>
    <property type="molecule type" value="Genomic_DNA"/>
</dbReference>
<feature type="domain" description="Peptidase C1A papain C-terminal" evidence="4">
    <location>
        <begin position="143"/>
        <end position="357"/>
    </location>
</feature>
<evidence type="ECO:0000256" key="3">
    <source>
        <dbReference type="SAM" id="SignalP"/>
    </source>
</evidence>
<dbReference type="PRINTS" id="PR00705">
    <property type="entry name" value="PAPAIN"/>
</dbReference>
<dbReference type="Pfam" id="PF00112">
    <property type="entry name" value="Peptidase_C1"/>
    <property type="match status" value="1"/>
</dbReference>
<evidence type="ECO:0000313" key="6">
    <source>
        <dbReference type="Proteomes" id="UP000028582"/>
    </source>
</evidence>
<dbReference type="InterPro" id="IPR000169">
    <property type="entry name" value="Pept_cys_AS"/>
</dbReference>
<dbReference type="PANTHER" id="PTHR12411">
    <property type="entry name" value="CYSTEINE PROTEASE FAMILY C1-RELATED"/>
    <property type="match status" value="1"/>
</dbReference>
<dbReference type="GO" id="GO:0008234">
    <property type="term" value="F:cysteine-type peptidase activity"/>
    <property type="evidence" value="ECO:0007669"/>
    <property type="project" value="InterPro"/>
</dbReference>
<evidence type="ECO:0000256" key="1">
    <source>
        <dbReference type="ARBA" id="ARBA00008455"/>
    </source>
</evidence>
<dbReference type="SUPFAM" id="SSF54001">
    <property type="entry name" value="Cysteine proteinases"/>
    <property type="match status" value="1"/>
</dbReference>
<sequence>MNTALLLLLAAVAATDAAVPVVPTDRMVQFLQEKPDLESELNAWKQSDAGQYAQQNGFVPASSSRDVAAAADEELRRFFMTKLMIEEAEATNPEAVFSTNTPFTLMTEDEFVKFIGESYQRGSGALAATSFVDAAPSNSTDPLSTDKDWTTSGCVVPVKNQGQCGSCWAFAAVAALESAICLAGQPLTPLSEQQVVDCDKTSYACQGGFPGDALAYIQQSGGVCTEKAYPYVSGDSGDRDTCKSSCTREAVTIREVVAVPESDAGLVQAISTQPVAVGAAAGNPTWKQYKGGIVSSCTSSELDHAVLAVGYSPSYFKIKNSWSTQWGEEGYMRLKRGAGTSSSGTCGIIGPKSVYPQL</sequence>
<dbReference type="InterPro" id="IPR038765">
    <property type="entry name" value="Papain-like_cys_pep_sf"/>
</dbReference>
<dbReference type="Proteomes" id="UP000028582">
    <property type="component" value="Unassembled WGS sequence"/>
</dbReference>
<proteinExistence type="inferred from homology"/>
<evidence type="ECO:0000313" key="5">
    <source>
        <dbReference type="EMBL" id="ETO76463.1"/>
    </source>
</evidence>
<reference evidence="5 6" key="1">
    <citation type="submission" date="2013-11" db="EMBL/GenBank/DDBJ databases">
        <title>The Genome Sequence of Phytophthora parasitica P1976.</title>
        <authorList>
            <consortium name="The Broad Institute Genomics Platform"/>
            <person name="Russ C."/>
            <person name="Tyler B."/>
            <person name="Panabieres F."/>
            <person name="Shan W."/>
            <person name="Tripathy S."/>
            <person name="Grunwald N."/>
            <person name="Machado M."/>
            <person name="Johnson C.S."/>
            <person name="Walker B."/>
            <person name="Young S."/>
            <person name="Zeng Q."/>
            <person name="Gargeya S."/>
            <person name="Fitzgerald M."/>
            <person name="Haas B."/>
            <person name="Abouelleil A."/>
            <person name="Allen A.W."/>
            <person name="Alvarado L."/>
            <person name="Arachchi H.M."/>
            <person name="Berlin A.M."/>
            <person name="Chapman S.B."/>
            <person name="Gainer-Dewar J."/>
            <person name="Goldberg J."/>
            <person name="Griggs A."/>
            <person name="Gujja S."/>
            <person name="Hansen M."/>
            <person name="Howarth C."/>
            <person name="Imamovic A."/>
            <person name="Ireland A."/>
            <person name="Larimer J."/>
            <person name="McCowan C."/>
            <person name="Murphy C."/>
            <person name="Pearson M."/>
            <person name="Poon T.W."/>
            <person name="Priest M."/>
            <person name="Roberts A."/>
            <person name="Saif S."/>
            <person name="Shea T."/>
            <person name="Sisk P."/>
            <person name="Sykes S."/>
            <person name="Wortman J."/>
            <person name="Nusbaum C."/>
            <person name="Birren B."/>
        </authorList>
    </citation>
    <scope>NUCLEOTIDE SEQUENCE [LARGE SCALE GENOMIC DNA]</scope>
    <source>
        <strain evidence="5 6">P1976</strain>
    </source>
</reference>
<evidence type="ECO:0000259" key="4">
    <source>
        <dbReference type="SMART" id="SM00645"/>
    </source>
</evidence>
<keyword evidence="2" id="KW-0865">Zymogen</keyword>